<accession>A0ABW7YWR1</accession>
<comment type="caution">
    <text evidence="2">The sequence shown here is derived from an EMBL/GenBank/DDBJ whole genome shotgun (WGS) entry which is preliminary data.</text>
</comment>
<sequence>MDETTPPVAGMVISVRTRRDVVVMDPEKFLAAARTAYKELYAGEEADVVDVVEAVNVLLDRYGRLADDVGEMPLGPGGSRPGERVQGRADGVSPAGQVSQIVIGETHPLQDYGCFAPEDPFKLPPAG</sequence>
<evidence type="ECO:0000313" key="3">
    <source>
        <dbReference type="Proteomes" id="UP001612741"/>
    </source>
</evidence>
<proteinExistence type="predicted"/>
<feature type="region of interest" description="Disordered" evidence="1">
    <location>
        <begin position="69"/>
        <end position="96"/>
    </location>
</feature>
<dbReference type="EMBL" id="JBITGY010000006">
    <property type="protein sequence ID" value="MFI6500364.1"/>
    <property type="molecule type" value="Genomic_DNA"/>
</dbReference>
<dbReference type="Proteomes" id="UP001612741">
    <property type="component" value="Unassembled WGS sequence"/>
</dbReference>
<keyword evidence="3" id="KW-1185">Reference proteome</keyword>
<name>A0ABW7YWR1_9ACTN</name>
<protein>
    <submittedName>
        <fullName evidence="2">Uncharacterized protein</fullName>
    </submittedName>
</protein>
<evidence type="ECO:0000313" key="2">
    <source>
        <dbReference type="EMBL" id="MFI6500364.1"/>
    </source>
</evidence>
<reference evidence="2 3" key="1">
    <citation type="submission" date="2024-10" db="EMBL/GenBank/DDBJ databases">
        <title>The Natural Products Discovery Center: Release of the First 8490 Sequenced Strains for Exploring Actinobacteria Biosynthetic Diversity.</title>
        <authorList>
            <person name="Kalkreuter E."/>
            <person name="Kautsar S.A."/>
            <person name="Yang D."/>
            <person name="Bader C.D."/>
            <person name="Teijaro C.N."/>
            <person name="Fluegel L."/>
            <person name="Davis C.M."/>
            <person name="Simpson J.R."/>
            <person name="Lauterbach L."/>
            <person name="Steele A.D."/>
            <person name="Gui C."/>
            <person name="Meng S."/>
            <person name="Li G."/>
            <person name="Viehrig K."/>
            <person name="Ye F."/>
            <person name="Su P."/>
            <person name="Kiefer A.F."/>
            <person name="Nichols A."/>
            <person name="Cepeda A.J."/>
            <person name="Yan W."/>
            <person name="Fan B."/>
            <person name="Jiang Y."/>
            <person name="Adhikari A."/>
            <person name="Zheng C.-J."/>
            <person name="Schuster L."/>
            <person name="Cowan T.M."/>
            <person name="Smanski M.J."/>
            <person name="Chevrette M.G."/>
            <person name="De Carvalho L.P.S."/>
            <person name="Shen B."/>
        </authorList>
    </citation>
    <scope>NUCLEOTIDE SEQUENCE [LARGE SCALE GENOMIC DNA]</scope>
    <source>
        <strain evidence="2 3">NPDC050545</strain>
    </source>
</reference>
<evidence type="ECO:0000256" key="1">
    <source>
        <dbReference type="SAM" id="MobiDB-lite"/>
    </source>
</evidence>
<dbReference type="RefSeq" id="WP_397084226.1">
    <property type="nucleotide sequence ID" value="NZ_JBITGY010000006.1"/>
</dbReference>
<organism evidence="2 3">
    <name type="scientific">Nonomuraea typhae</name>
    <dbReference type="NCBI Taxonomy" id="2603600"/>
    <lineage>
        <taxon>Bacteria</taxon>
        <taxon>Bacillati</taxon>
        <taxon>Actinomycetota</taxon>
        <taxon>Actinomycetes</taxon>
        <taxon>Streptosporangiales</taxon>
        <taxon>Streptosporangiaceae</taxon>
        <taxon>Nonomuraea</taxon>
    </lineage>
</organism>
<gene>
    <name evidence="2" type="ORF">ACIBG2_23500</name>
</gene>